<keyword evidence="2 3" id="KW-0456">Lyase</keyword>
<dbReference type="EMBL" id="JACCGK010000001">
    <property type="protein sequence ID" value="NYT71027.1"/>
    <property type="molecule type" value="Genomic_DNA"/>
</dbReference>
<comment type="pathway">
    <text evidence="3">Quinol/quinone metabolism; 1,4-dihydroxy-2-naphthoate biosynthesis; 1,4-dihydroxy-2-naphthoate from chorismate: step 3/7.</text>
</comment>
<dbReference type="GO" id="GO:0009234">
    <property type="term" value="P:menaquinone biosynthetic process"/>
    <property type="evidence" value="ECO:0007669"/>
    <property type="project" value="UniProtKB-UniRule"/>
</dbReference>
<comment type="pathway">
    <text evidence="3">Quinol/quinone metabolism; menaquinone biosynthesis.</text>
</comment>
<evidence type="ECO:0000313" key="5">
    <source>
        <dbReference type="EMBL" id="NYT71027.1"/>
    </source>
</evidence>
<reference evidence="5 6" key="1">
    <citation type="submission" date="2020-07" db="EMBL/GenBank/DDBJ databases">
        <title>Halomonas sp. QX-2 draft genome sequence.</title>
        <authorList>
            <person name="Qiu X."/>
        </authorList>
    </citation>
    <scope>NUCLEOTIDE SEQUENCE [LARGE SCALE GENOMIC DNA]</scope>
    <source>
        <strain evidence="5 6">QX-2</strain>
    </source>
</reference>
<evidence type="ECO:0000256" key="3">
    <source>
        <dbReference type="HAMAP-Rule" id="MF_01660"/>
    </source>
</evidence>
<dbReference type="NCBIfam" id="NF008340">
    <property type="entry name" value="PRK11126.1"/>
    <property type="match status" value="1"/>
</dbReference>
<dbReference type="Proteomes" id="UP000520876">
    <property type="component" value="Unassembled WGS sequence"/>
</dbReference>
<comment type="similarity">
    <text evidence="3">Belongs to the AB hydrolase superfamily. MenH family.</text>
</comment>
<keyword evidence="6" id="KW-1185">Reference proteome</keyword>
<evidence type="ECO:0000256" key="1">
    <source>
        <dbReference type="ARBA" id="ARBA00022428"/>
    </source>
</evidence>
<sequence>MVSRILVKRFGGSRVSSKPQAPTLVLLHGLLGDRQDWDEVIADLEGVNCLALDLPGHGENHQIRVASFKAFHRWLCDTLIYRGVSRYCLLGYSLGGRLALYHASRQPPGLEALWLESAHPGLPASERSARIAHDERWATRFEQEPLETVLADWYQQAVFADLTEGQRGRQIQRRLANRGPAIASMLRSTSLGHQPSRWSWLENTTLPVSYFSGQRDAKFHTLASHLAMMAPHLRHITLEGGHNLHAEQPEMIAQQFNAWYRTLG</sequence>
<name>A0A7Z0N3N5_9GAMM</name>
<dbReference type="UniPathway" id="UPA00079"/>
<comment type="catalytic activity">
    <reaction evidence="3">
        <text>5-enolpyruvoyl-6-hydroxy-2-succinyl-cyclohex-3-ene-1-carboxylate = (1R,6R)-6-hydroxy-2-succinyl-cyclohexa-2,4-diene-1-carboxylate + pyruvate</text>
        <dbReference type="Rhea" id="RHEA:25597"/>
        <dbReference type="ChEBI" id="CHEBI:15361"/>
        <dbReference type="ChEBI" id="CHEBI:58689"/>
        <dbReference type="ChEBI" id="CHEBI:58818"/>
        <dbReference type="EC" id="4.2.99.20"/>
    </reaction>
</comment>
<dbReference type="EC" id="4.2.99.20" evidence="3"/>
<dbReference type="Gene3D" id="3.40.50.1820">
    <property type="entry name" value="alpha/beta hydrolase"/>
    <property type="match status" value="1"/>
</dbReference>
<dbReference type="InterPro" id="IPR029058">
    <property type="entry name" value="AB_hydrolase_fold"/>
</dbReference>
<comment type="caution">
    <text evidence="5">The sequence shown here is derived from an EMBL/GenBank/DDBJ whole genome shotgun (WGS) entry which is preliminary data.</text>
</comment>
<evidence type="ECO:0000259" key="4">
    <source>
        <dbReference type="Pfam" id="PF00561"/>
    </source>
</evidence>
<dbReference type="HAMAP" id="MF_01660">
    <property type="entry name" value="MenH"/>
    <property type="match status" value="1"/>
</dbReference>
<gene>
    <name evidence="3 5" type="primary">menH</name>
    <name evidence="5" type="ORF">HZU72_01100</name>
</gene>
<accession>A0A7Z0N3N5</accession>
<evidence type="ECO:0000313" key="6">
    <source>
        <dbReference type="Proteomes" id="UP000520876"/>
    </source>
</evidence>
<proteinExistence type="inferred from homology"/>
<dbReference type="GO" id="GO:0070205">
    <property type="term" value="F:2-succinyl-6-hydroxy-2,4-cyclohexadiene-1-carboxylate synthase activity"/>
    <property type="evidence" value="ECO:0007669"/>
    <property type="project" value="UniProtKB-UniRule"/>
</dbReference>
<dbReference type="AlphaFoldDB" id="A0A7Z0N3N5"/>
<comment type="function">
    <text evidence="3">Catalyzes a proton abstraction reaction that results in 2,5-elimination of pyruvate from 2-succinyl-5-enolpyruvyl-6-hydroxy-3-cyclohexene-1-carboxylate (SEPHCHC) and the formation of 2-succinyl-6-hydroxy-2,4-cyclohexadiene-1-carboxylate (SHCHC).</text>
</comment>
<protein>
    <recommendedName>
        <fullName evidence="3">Putative 2-succinyl-6-hydroxy-2,4-cyclohexadiene-1-carboxylate synthase</fullName>
        <shortName evidence="3">SHCHC synthase</shortName>
        <ecNumber evidence="3">4.2.99.20</ecNumber>
    </recommendedName>
</protein>
<dbReference type="InterPro" id="IPR022485">
    <property type="entry name" value="SHCHC_synthase_MenH"/>
</dbReference>
<comment type="subunit">
    <text evidence="3">Monomer.</text>
</comment>
<dbReference type="InterPro" id="IPR000073">
    <property type="entry name" value="AB_hydrolase_1"/>
</dbReference>
<feature type="domain" description="AB hydrolase-1" evidence="4">
    <location>
        <begin position="22"/>
        <end position="247"/>
    </location>
</feature>
<organism evidence="5 6">
    <name type="scientific">Vreelandella sedimenti</name>
    <dbReference type="NCBI Taxonomy" id="2729618"/>
    <lineage>
        <taxon>Bacteria</taxon>
        <taxon>Pseudomonadati</taxon>
        <taxon>Pseudomonadota</taxon>
        <taxon>Gammaproteobacteria</taxon>
        <taxon>Oceanospirillales</taxon>
        <taxon>Halomonadaceae</taxon>
        <taxon>Vreelandella</taxon>
    </lineage>
</organism>
<dbReference type="PANTHER" id="PTHR42916:SF1">
    <property type="entry name" value="PROTEIN PHYLLO, CHLOROPLASTIC"/>
    <property type="match status" value="1"/>
</dbReference>
<keyword evidence="1 3" id="KW-0474">Menaquinone biosynthesis</keyword>
<dbReference type="PANTHER" id="PTHR42916">
    <property type="entry name" value="2-SUCCINYL-5-ENOLPYRUVYL-6-HYDROXY-3-CYCLOHEXENE-1-CARBOXYLATE SYNTHASE"/>
    <property type="match status" value="1"/>
</dbReference>
<dbReference type="UniPathway" id="UPA01057">
    <property type="reaction ID" value="UER00900"/>
</dbReference>
<evidence type="ECO:0000256" key="2">
    <source>
        <dbReference type="ARBA" id="ARBA00023239"/>
    </source>
</evidence>
<dbReference type="SUPFAM" id="SSF53474">
    <property type="entry name" value="alpha/beta-Hydrolases"/>
    <property type="match status" value="1"/>
</dbReference>
<dbReference type="NCBIfam" id="TIGR03695">
    <property type="entry name" value="menH_SHCHC"/>
    <property type="match status" value="1"/>
</dbReference>
<dbReference type="Pfam" id="PF00561">
    <property type="entry name" value="Abhydrolase_1"/>
    <property type="match status" value="1"/>
</dbReference>